<feature type="region of interest" description="Disordered" evidence="1">
    <location>
        <begin position="285"/>
        <end position="340"/>
    </location>
</feature>
<keyword evidence="3" id="KW-1185">Reference proteome</keyword>
<dbReference type="AlphaFoldDB" id="A0A1C1CSP3"/>
<evidence type="ECO:0000256" key="1">
    <source>
        <dbReference type="SAM" id="MobiDB-lite"/>
    </source>
</evidence>
<feature type="region of interest" description="Disordered" evidence="1">
    <location>
        <begin position="1"/>
        <end position="69"/>
    </location>
</feature>
<comment type="caution">
    <text evidence="2">The sequence shown here is derived from an EMBL/GenBank/DDBJ whole genome shotgun (WGS) entry which is preliminary data.</text>
</comment>
<dbReference type="EMBL" id="LGRB01000009">
    <property type="protein sequence ID" value="OCT51530.1"/>
    <property type="molecule type" value="Genomic_DNA"/>
</dbReference>
<dbReference type="eggNOG" id="ENOG502SABA">
    <property type="taxonomic scope" value="Eukaryota"/>
</dbReference>
<dbReference type="STRING" id="86049.A0A1C1CSP3"/>
<protein>
    <submittedName>
        <fullName evidence="2">Uncharacterized protein</fullName>
    </submittedName>
</protein>
<feature type="compositionally biased region" description="Low complexity" evidence="1">
    <location>
        <begin position="449"/>
        <end position="468"/>
    </location>
</feature>
<feature type="region of interest" description="Disordered" evidence="1">
    <location>
        <begin position="366"/>
        <end position="476"/>
    </location>
</feature>
<feature type="region of interest" description="Disordered" evidence="1">
    <location>
        <begin position="490"/>
        <end position="713"/>
    </location>
</feature>
<proteinExistence type="predicted"/>
<reference evidence="3" key="1">
    <citation type="submission" date="2015-07" db="EMBL/GenBank/DDBJ databases">
        <authorList>
            <person name="Teixeira M.M."/>
            <person name="Souza R.C."/>
            <person name="Almeida L.G."/>
            <person name="Vicente V.A."/>
            <person name="de Hoog S."/>
            <person name="Bocca A.L."/>
            <person name="de Almeida S.R."/>
            <person name="Vasconcelos A.T."/>
            <person name="Felipe M.S."/>
        </authorList>
    </citation>
    <scope>NUCLEOTIDE SEQUENCE [LARGE SCALE GENOMIC DNA]</scope>
    <source>
        <strain evidence="3">KSF</strain>
    </source>
</reference>
<organism evidence="2 3">
    <name type="scientific">Cladophialophora carrionii</name>
    <dbReference type="NCBI Taxonomy" id="86049"/>
    <lineage>
        <taxon>Eukaryota</taxon>
        <taxon>Fungi</taxon>
        <taxon>Dikarya</taxon>
        <taxon>Ascomycota</taxon>
        <taxon>Pezizomycotina</taxon>
        <taxon>Eurotiomycetes</taxon>
        <taxon>Chaetothyriomycetidae</taxon>
        <taxon>Chaetothyriales</taxon>
        <taxon>Herpotrichiellaceae</taxon>
        <taxon>Cladophialophora</taxon>
    </lineage>
</organism>
<gene>
    <name evidence="2" type="ORF">CLCR_08054</name>
</gene>
<dbReference type="Proteomes" id="UP000094526">
    <property type="component" value="Unassembled WGS sequence"/>
</dbReference>
<name>A0A1C1CSP3_9EURO</name>
<evidence type="ECO:0000313" key="2">
    <source>
        <dbReference type="EMBL" id="OCT51530.1"/>
    </source>
</evidence>
<sequence length="713" mass="77625">MEESPLMSDGHGENEPSYVSATGEENSYAVDGVEHNTAQQTGIGVPGTTTVATRPRRKRGRHPKDPLGQTVRFQCSRLEDLEANLREYLADPIHPAEHTTLEFSFPVTAAFLIPAREMVGTADPGDKITPFTYSLFKKSAVSVVDALHNIPDPKEQMITQKRISKSLVEAISEIDGFRYSFHNNWLSNADQANRFSYYCNDSVLNKGRAANEGLAKIRGGVKSRKPVYECEGGIWIKFSLTKNNLQLDYKHIPLHPTFEETAPLPRNGSKRRKLWEIFHPEKLPQKRGRFAKDKSNPQEKVRKRKSTDDPKTPGRRKRRATEPASQCNDLSTPQSTQHRENSLQPLFDFLGSADRLEDADGAVPETESLVDCNGGSAPPALGADAEDVPETESTAPPGNKDKTHLGTMSGSMTNEGLTRGKKTGPKKKGSKRFTEQPPGESATAPIPPTAATSQPAPAAMQQANGPAPVSASSDEIDTLRRRLIEAEEKIRQLEGQKQQVPQPPQLAQPITIMQQPPLTPPAPQAQYAPPQYSNHAAPAPPGQWQYPPPTQPAYPPYPPYQYPAPGSSHPPLPPPPVPAATLPQSYYQAKQNLPLPVQPNPSPSYGFVPNPAELLATNVRPQLVPSPSQSVPGPAPPALLRQHNNAAPPLPAQSPTPSQSHGQSHPSSSAQSHRQTPIAGTNRPIAPYPHTAVEQQGVQARPRSEAQPQTPNV</sequence>
<feature type="compositionally biased region" description="Low complexity" evidence="1">
    <location>
        <begin position="621"/>
        <end position="632"/>
    </location>
</feature>
<feature type="compositionally biased region" description="Basic residues" evidence="1">
    <location>
        <begin position="419"/>
        <end position="431"/>
    </location>
</feature>
<dbReference type="VEuPathDB" id="FungiDB:G647_06560"/>
<feature type="compositionally biased region" description="Polar residues" evidence="1">
    <location>
        <begin position="323"/>
        <end position="336"/>
    </location>
</feature>
<dbReference type="VEuPathDB" id="FungiDB:CLCR_08054"/>
<feature type="compositionally biased region" description="Polar residues" evidence="1">
    <location>
        <begin position="406"/>
        <end position="416"/>
    </location>
</feature>
<feature type="compositionally biased region" description="Low complexity" evidence="1">
    <location>
        <begin position="655"/>
        <end position="675"/>
    </location>
</feature>
<evidence type="ECO:0000313" key="3">
    <source>
        <dbReference type="Proteomes" id="UP000094526"/>
    </source>
</evidence>
<accession>A0A1C1CSP3</accession>
<dbReference type="OrthoDB" id="3251668at2759"/>
<feature type="compositionally biased region" description="Polar residues" evidence="1">
    <location>
        <begin position="36"/>
        <end position="52"/>
    </location>
</feature>
<feature type="compositionally biased region" description="Basic and acidic residues" evidence="1">
    <location>
        <begin position="285"/>
        <end position="312"/>
    </location>
</feature>
<feature type="compositionally biased region" description="Pro residues" evidence="1">
    <location>
        <begin position="538"/>
        <end position="578"/>
    </location>
</feature>